<feature type="transmembrane region" description="Helical" evidence="8">
    <location>
        <begin position="313"/>
        <end position="332"/>
    </location>
</feature>
<dbReference type="Proteomes" id="UP000272503">
    <property type="component" value="Unassembled WGS sequence"/>
</dbReference>
<comment type="caution">
    <text evidence="10">The sequence shown here is derived from an EMBL/GenBank/DDBJ whole genome shotgun (WGS) entry which is preliminary data.</text>
</comment>
<dbReference type="Pfam" id="PF07690">
    <property type="entry name" value="MFS_1"/>
    <property type="match status" value="1"/>
</dbReference>
<keyword evidence="4" id="KW-1003">Cell membrane</keyword>
<name>A0A3L7AB39_9MICO</name>
<dbReference type="InterPro" id="IPR011701">
    <property type="entry name" value="MFS"/>
</dbReference>
<comment type="subcellular location">
    <subcellularLocation>
        <location evidence="1">Cell membrane</location>
        <topology evidence="1">Multi-pass membrane protein</topology>
    </subcellularLocation>
</comment>
<dbReference type="OrthoDB" id="7375466at2"/>
<evidence type="ECO:0000256" key="7">
    <source>
        <dbReference type="ARBA" id="ARBA00023136"/>
    </source>
</evidence>
<evidence type="ECO:0000256" key="4">
    <source>
        <dbReference type="ARBA" id="ARBA00022475"/>
    </source>
</evidence>
<dbReference type="InterPro" id="IPR004638">
    <property type="entry name" value="EmrB-like"/>
</dbReference>
<feature type="domain" description="Major facilitator superfamily (MFS) profile" evidence="9">
    <location>
        <begin position="19"/>
        <end position="470"/>
    </location>
</feature>
<dbReference type="AlphaFoldDB" id="A0A3L7AB39"/>
<evidence type="ECO:0000256" key="3">
    <source>
        <dbReference type="ARBA" id="ARBA00022448"/>
    </source>
</evidence>
<evidence type="ECO:0000256" key="2">
    <source>
        <dbReference type="ARBA" id="ARBA00007520"/>
    </source>
</evidence>
<accession>A0A3L7AB39</accession>
<dbReference type="Gene3D" id="1.20.1720.10">
    <property type="entry name" value="Multidrug resistance protein D"/>
    <property type="match status" value="1"/>
</dbReference>
<feature type="transmembrane region" description="Helical" evidence="8">
    <location>
        <begin position="170"/>
        <end position="192"/>
    </location>
</feature>
<dbReference type="InterPro" id="IPR020846">
    <property type="entry name" value="MFS_dom"/>
</dbReference>
<dbReference type="InterPro" id="IPR036259">
    <property type="entry name" value="MFS_trans_sf"/>
</dbReference>
<dbReference type="FunFam" id="1.20.1720.10:FF:000004">
    <property type="entry name" value="EmrB/QacA family drug resistance transporter"/>
    <property type="match status" value="1"/>
</dbReference>
<feature type="transmembrane region" description="Helical" evidence="8">
    <location>
        <begin position="402"/>
        <end position="426"/>
    </location>
</feature>
<evidence type="ECO:0000256" key="8">
    <source>
        <dbReference type="SAM" id="Phobius"/>
    </source>
</evidence>
<comment type="similarity">
    <text evidence="2">Belongs to the major facilitator superfamily. TCR/Tet family.</text>
</comment>
<dbReference type="PANTHER" id="PTHR23501">
    <property type="entry name" value="MAJOR FACILITATOR SUPERFAMILY"/>
    <property type="match status" value="1"/>
</dbReference>
<keyword evidence="7 8" id="KW-0472">Membrane</keyword>
<dbReference type="GO" id="GO:0005886">
    <property type="term" value="C:plasma membrane"/>
    <property type="evidence" value="ECO:0007669"/>
    <property type="project" value="UniProtKB-SubCell"/>
</dbReference>
<feature type="transmembrane region" description="Helical" evidence="8">
    <location>
        <begin position="232"/>
        <end position="252"/>
    </location>
</feature>
<feature type="transmembrane region" description="Helical" evidence="8">
    <location>
        <begin position="446"/>
        <end position="465"/>
    </location>
</feature>
<evidence type="ECO:0000256" key="6">
    <source>
        <dbReference type="ARBA" id="ARBA00022989"/>
    </source>
</evidence>
<feature type="transmembrane region" description="Helical" evidence="8">
    <location>
        <begin position="273"/>
        <end position="293"/>
    </location>
</feature>
<feature type="transmembrane region" description="Helical" evidence="8">
    <location>
        <begin position="146"/>
        <end position="164"/>
    </location>
</feature>
<dbReference type="EMBL" id="RCUX01000004">
    <property type="protein sequence ID" value="RLP76562.1"/>
    <property type="molecule type" value="Genomic_DNA"/>
</dbReference>
<feature type="transmembrane region" description="Helical" evidence="8">
    <location>
        <begin position="84"/>
        <end position="102"/>
    </location>
</feature>
<gene>
    <name evidence="10" type="ORF">D9V32_06870</name>
</gene>
<organism evidence="10 11">
    <name type="scientific">Mycetocola tolaasinivorans</name>
    <dbReference type="NCBI Taxonomy" id="76635"/>
    <lineage>
        <taxon>Bacteria</taxon>
        <taxon>Bacillati</taxon>
        <taxon>Actinomycetota</taxon>
        <taxon>Actinomycetes</taxon>
        <taxon>Micrococcales</taxon>
        <taxon>Microbacteriaceae</taxon>
        <taxon>Mycetocola</taxon>
    </lineage>
</organism>
<feature type="transmembrane region" description="Helical" evidence="8">
    <location>
        <begin position="339"/>
        <end position="358"/>
    </location>
</feature>
<protein>
    <submittedName>
        <fullName evidence="10">DHA2 family efflux MFS transporter permease subunit</fullName>
    </submittedName>
</protein>
<dbReference type="Gene3D" id="1.20.1250.20">
    <property type="entry name" value="MFS general substrate transporter like domains"/>
    <property type="match status" value="1"/>
</dbReference>
<dbReference type="NCBIfam" id="TIGR00711">
    <property type="entry name" value="efflux_EmrB"/>
    <property type="match status" value="1"/>
</dbReference>
<dbReference type="PANTHER" id="PTHR23501:SF197">
    <property type="entry name" value="COMD"/>
    <property type="match status" value="1"/>
</dbReference>
<evidence type="ECO:0000313" key="11">
    <source>
        <dbReference type="Proteomes" id="UP000272503"/>
    </source>
</evidence>
<evidence type="ECO:0000256" key="5">
    <source>
        <dbReference type="ARBA" id="ARBA00022692"/>
    </source>
</evidence>
<dbReference type="GO" id="GO:0022857">
    <property type="term" value="F:transmembrane transporter activity"/>
    <property type="evidence" value="ECO:0007669"/>
    <property type="project" value="InterPro"/>
</dbReference>
<dbReference type="FunFam" id="1.20.1250.20:FF:000231">
    <property type="entry name" value="EmrB/QacA subfamily drug resistance transporter"/>
    <property type="match status" value="1"/>
</dbReference>
<feature type="transmembrane region" description="Helical" evidence="8">
    <location>
        <begin position="53"/>
        <end position="72"/>
    </location>
</feature>
<feature type="transmembrane region" description="Helical" evidence="8">
    <location>
        <begin position="204"/>
        <end position="226"/>
    </location>
</feature>
<dbReference type="SUPFAM" id="SSF103473">
    <property type="entry name" value="MFS general substrate transporter"/>
    <property type="match status" value="1"/>
</dbReference>
<reference evidence="10 11" key="1">
    <citation type="submission" date="2018-10" db="EMBL/GenBank/DDBJ databases">
        <authorList>
            <person name="Li J."/>
        </authorList>
    </citation>
    <scope>NUCLEOTIDE SEQUENCE [LARGE SCALE GENOMIC DNA]</scope>
    <source>
        <strain evidence="10 11">IF 016277</strain>
    </source>
</reference>
<feature type="transmembrane region" description="Helical" evidence="8">
    <location>
        <begin position="15"/>
        <end position="41"/>
    </location>
</feature>
<evidence type="ECO:0000259" key="9">
    <source>
        <dbReference type="PROSITE" id="PS50850"/>
    </source>
</evidence>
<proteinExistence type="inferred from homology"/>
<evidence type="ECO:0000313" key="10">
    <source>
        <dbReference type="EMBL" id="RLP76562.1"/>
    </source>
</evidence>
<dbReference type="RefSeq" id="WP_121648142.1">
    <property type="nucleotide sequence ID" value="NZ_RCUX01000004.1"/>
</dbReference>
<dbReference type="CDD" id="cd17502">
    <property type="entry name" value="MFS_Azr1_MDR_like"/>
    <property type="match status" value="1"/>
</dbReference>
<dbReference type="PROSITE" id="PS50850">
    <property type="entry name" value="MFS"/>
    <property type="match status" value="1"/>
</dbReference>
<feature type="transmembrane region" description="Helical" evidence="8">
    <location>
        <begin position="364"/>
        <end position="381"/>
    </location>
</feature>
<keyword evidence="5 8" id="KW-0812">Transmembrane</keyword>
<feature type="transmembrane region" description="Helical" evidence="8">
    <location>
        <begin position="114"/>
        <end position="134"/>
    </location>
</feature>
<keyword evidence="11" id="KW-1185">Reference proteome</keyword>
<evidence type="ECO:0000256" key="1">
    <source>
        <dbReference type="ARBA" id="ARBA00004651"/>
    </source>
</evidence>
<sequence>MTTLKTTTPPNETRYVALAILGVMFGLLLSMLDGFIVGTAMPTIVGELGRADLLAWVVTAYALMTAVSTPIWGKLGDLFGRKRMYQLAITLFIIASILAALAPTMELLIATRALQGIGAGGLAVSAFAVIGDLVPPRERGKYQGMTAIIVAVGTIGGPLAGGLITDGLGWRWAFLINLPLGIIAIVWTAIFLRIPATRQRDARIDWVGALLLGGSVAGMVLLTTWAGTEFAWVSWQSAAFVLAIAAAMTAFIRWELRTPEPLVPLQVFRSRSFTMASILGFISGAVMFAAVLYLPLFQQTVQGASASESGLQLLPMMVPVVIVSLVAGIVMTRTGRYRLFPIIGSASMIVGGALLSTMTADTRWVVTGAFMVFIGIGSGLTQQMTTTIAQNSVEQRDIGAASGVVTLLRTLGGSIAVAVFGSIFTTHTAGLTGHALSVGVADSTRVIFLIVAGLSVISLAAAIAIRETPLRGRQPASTD</sequence>
<keyword evidence="3" id="KW-0813">Transport</keyword>
<keyword evidence="6 8" id="KW-1133">Transmembrane helix</keyword>